<comment type="caution">
    <text evidence="3">The sequence shown here is derived from an EMBL/GenBank/DDBJ whole genome shotgun (WGS) entry which is preliminary data.</text>
</comment>
<dbReference type="InterPro" id="IPR029045">
    <property type="entry name" value="ClpP/crotonase-like_dom_sf"/>
</dbReference>
<gene>
    <name evidence="3" type="ORF">Celaphus_00000204</name>
</gene>
<evidence type="ECO:0000313" key="4">
    <source>
        <dbReference type="Proteomes" id="UP000242450"/>
    </source>
</evidence>
<evidence type="ECO:0000313" key="3">
    <source>
        <dbReference type="EMBL" id="OWK13933.1"/>
    </source>
</evidence>
<dbReference type="InterPro" id="IPR013537">
    <property type="entry name" value="AcCoA_COase_cen"/>
</dbReference>
<dbReference type="InterPro" id="IPR034733">
    <property type="entry name" value="AcCoA_carboxyl_beta"/>
</dbReference>
<dbReference type="AlphaFoldDB" id="A0A212D6S3"/>
<dbReference type="InterPro" id="IPR011763">
    <property type="entry name" value="COA_CT_C"/>
</dbReference>
<dbReference type="PANTHER" id="PTHR45728:SF1">
    <property type="entry name" value="ACETYL-COA CARBOXYLASE 2"/>
    <property type="match status" value="1"/>
</dbReference>
<dbReference type="PANTHER" id="PTHR45728">
    <property type="entry name" value="ACETYL-COA CARBOXYLASE, ISOFORM A"/>
    <property type="match status" value="1"/>
</dbReference>
<organism evidence="3 4">
    <name type="scientific">Cervus elaphus hippelaphus</name>
    <name type="common">European red deer</name>
    <dbReference type="NCBI Taxonomy" id="46360"/>
    <lineage>
        <taxon>Eukaryota</taxon>
        <taxon>Metazoa</taxon>
        <taxon>Chordata</taxon>
        <taxon>Craniata</taxon>
        <taxon>Vertebrata</taxon>
        <taxon>Euteleostomi</taxon>
        <taxon>Mammalia</taxon>
        <taxon>Eutheria</taxon>
        <taxon>Laurasiatheria</taxon>
        <taxon>Artiodactyla</taxon>
        <taxon>Ruminantia</taxon>
        <taxon>Pecora</taxon>
        <taxon>Cervidae</taxon>
        <taxon>Cervinae</taxon>
        <taxon>Cervus</taxon>
    </lineage>
</organism>
<sequence>MLPSSHPNRMTVPISVTNPELLRHSTELFMDSGFSPKSQRMGAMVAFQRFEDFVRNFDEVVSCFTNVPKDTPLFSKARDSLYSEDDTKSLREEPIHILNVALQYADHQEDEQLVPIFRTFVQSKKNILRECGLRRITFLIAQEKEFPKFFTFRARDEFAEDRIYRHLEPALAFQLELSRLRNFDVTALPCANHKMHLYLGAARVKEGAEVTDHRFFIRVIIRHSDLITKEASFEYLQNEGERLLLEAMDELEVAFNNTSVRTDCNHIFLNFVPTVIMDPSKIEESVRSMVMRYGSRLWKLRVLQAEVKINIRQTTTDSAIPIRLFITNESGYYLDISLYKEVTDPRSGNILFHSFGNKQGPQHGMLINTPYVTKDLLQAKRFQAQSLGTTYVYDFPEMFRQALFKMWHSPDKYPKDILTYTELVLDPQGQLVEMNRLPGGNEVGMVAFKMRFKTLEYPEGRDIIFISNDITFHIGSFGPGEDLLYLRASELARAEGIPKVYLAANSGARIGLAEEIKHMFQVAWVDPEDPHKGIKYLYLTPQDYTRISSLNSVHCKHVEEDGESRYVITDIIGKEEGLGVENLRGSGMIAGETSQDYNEIVTISMVTCRALGIGAYLVRLGQRVIQVENSHIILTGATALNKVLGRDVYTSNNQLGGVQIMHYNGVSHVTVPDDFEGVCTILEWLSYMPKVHSEGILAEWILRPGQFQGDHGALGPDCGDGTSKIIQQAGQVWFPDSAYKTAQAINDFNREKLPLMIFANWRGFSGGMKDMYDQVLKFGAYIVDSLRKYRQPVLIYIPPYAEVRGGSWAVMDTSINPLCIEMYADRESRAGILEPEGTVEIRYRKKDLVKTIRRIDPVSKKLVEQLGMSELSDTDRKELEGQLKAREDLLLPMYHQVAVQFADLHDTAGRMLEKGVIYEHWQAGEGLHSAIRENIACLKRDSVLKTIQRLVQENPELAMDSLVYISQHFSPAERAQVIHLLSTMDGPAST</sequence>
<evidence type="ECO:0000259" key="2">
    <source>
        <dbReference type="PROSITE" id="PS50989"/>
    </source>
</evidence>
<dbReference type="Gene3D" id="3.90.226.10">
    <property type="entry name" value="2-enoyl-CoA Hydratase, Chain A, domain 1"/>
    <property type="match status" value="2"/>
</dbReference>
<feature type="domain" description="CoA carboxyltransferase C-terminal" evidence="2">
    <location>
        <begin position="720"/>
        <end position="914"/>
    </location>
</feature>
<dbReference type="Pfam" id="PF08326">
    <property type="entry name" value="ACC_central"/>
    <property type="match status" value="1"/>
</dbReference>
<feature type="domain" description="CoA carboxyltransferase N-terminal" evidence="1">
    <location>
        <begin position="370"/>
        <end position="700"/>
    </location>
</feature>
<dbReference type="GO" id="GO:0005524">
    <property type="term" value="F:ATP binding"/>
    <property type="evidence" value="ECO:0007669"/>
    <property type="project" value="InterPro"/>
</dbReference>
<dbReference type="InterPro" id="IPR011762">
    <property type="entry name" value="COA_CT_N"/>
</dbReference>
<proteinExistence type="predicted"/>
<keyword evidence="4" id="KW-1185">Reference proteome</keyword>
<dbReference type="OrthoDB" id="14612at2759"/>
<dbReference type="GO" id="GO:0006633">
    <property type="term" value="P:fatty acid biosynthetic process"/>
    <property type="evidence" value="ECO:0007669"/>
    <property type="project" value="InterPro"/>
</dbReference>
<dbReference type="Pfam" id="PF01039">
    <property type="entry name" value="Carboxyl_trans"/>
    <property type="match status" value="2"/>
</dbReference>
<accession>A0A212D6S3</accession>
<dbReference type="GO" id="GO:0005739">
    <property type="term" value="C:mitochondrion"/>
    <property type="evidence" value="ECO:0007669"/>
    <property type="project" value="TreeGrafter"/>
</dbReference>
<dbReference type="SUPFAM" id="SSF52096">
    <property type="entry name" value="ClpP/crotonase"/>
    <property type="match status" value="2"/>
</dbReference>
<dbReference type="Proteomes" id="UP000242450">
    <property type="component" value="Chromosome 5"/>
</dbReference>
<protein>
    <submittedName>
        <fullName evidence="3">ACACB</fullName>
    </submittedName>
</protein>
<dbReference type="GO" id="GO:0003989">
    <property type="term" value="F:acetyl-CoA carboxylase activity"/>
    <property type="evidence" value="ECO:0007669"/>
    <property type="project" value="InterPro"/>
</dbReference>
<dbReference type="InterPro" id="IPR049076">
    <property type="entry name" value="ACCA"/>
</dbReference>
<dbReference type="PROSITE" id="PS50980">
    <property type="entry name" value="COA_CT_NTER"/>
    <property type="match status" value="1"/>
</dbReference>
<name>A0A212D6S3_CEREH</name>
<reference evidence="3 4" key="1">
    <citation type="journal article" date="2018" name="Mol. Genet. Genomics">
        <title>The red deer Cervus elaphus genome CerEla1.0: sequencing, annotating, genes, and chromosomes.</title>
        <authorList>
            <person name="Bana N.A."/>
            <person name="Nyiri A."/>
            <person name="Nagy J."/>
            <person name="Frank K."/>
            <person name="Nagy T."/>
            <person name="Steger V."/>
            <person name="Schiller M."/>
            <person name="Lakatos P."/>
            <person name="Sugar L."/>
            <person name="Horn P."/>
            <person name="Barta E."/>
            <person name="Orosz L."/>
        </authorList>
    </citation>
    <scope>NUCLEOTIDE SEQUENCE [LARGE SCALE GENOMIC DNA]</scope>
    <source>
        <strain evidence="3">Hungarian</strain>
    </source>
</reference>
<dbReference type="EMBL" id="MKHE01000005">
    <property type="protein sequence ID" value="OWK13933.1"/>
    <property type="molecule type" value="Genomic_DNA"/>
</dbReference>
<evidence type="ECO:0000259" key="1">
    <source>
        <dbReference type="PROSITE" id="PS50980"/>
    </source>
</evidence>
<dbReference type="PROSITE" id="PS50989">
    <property type="entry name" value="COA_CT_CTER"/>
    <property type="match status" value="1"/>
</dbReference>
<dbReference type="Gene3D" id="2.40.460.10">
    <property type="entry name" value="Biotin dependent carboxylase carboxyltransferase"/>
    <property type="match status" value="1"/>
</dbReference>
<dbReference type="FunFam" id="2.40.460.10:FF:000001">
    <property type="entry name" value="Acetyl-CoA carboxylase 1"/>
    <property type="match status" value="1"/>
</dbReference>